<dbReference type="AlphaFoldDB" id="A0A1H6FFC4"/>
<evidence type="ECO:0000313" key="5">
    <source>
        <dbReference type="EMBL" id="SEH08770.1"/>
    </source>
</evidence>
<evidence type="ECO:0000256" key="1">
    <source>
        <dbReference type="PIRSR" id="PIRSR601310-1"/>
    </source>
</evidence>
<dbReference type="InterPro" id="IPR011146">
    <property type="entry name" value="HIT-like"/>
</dbReference>
<dbReference type="Gene3D" id="3.30.428.10">
    <property type="entry name" value="HIT-like"/>
    <property type="match status" value="1"/>
</dbReference>
<dbReference type="PROSITE" id="PS00892">
    <property type="entry name" value="HIT_1"/>
    <property type="match status" value="1"/>
</dbReference>
<dbReference type="Proteomes" id="UP000236724">
    <property type="component" value="Unassembled WGS sequence"/>
</dbReference>
<evidence type="ECO:0000259" key="4">
    <source>
        <dbReference type="PROSITE" id="PS51084"/>
    </source>
</evidence>
<accession>A0A1H6FFC4</accession>
<dbReference type="CDD" id="cd01276">
    <property type="entry name" value="PKCI_related"/>
    <property type="match status" value="1"/>
</dbReference>
<proteinExistence type="predicted"/>
<dbReference type="InterPro" id="IPR019808">
    <property type="entry name" value="Histidine_triad_CS"/>
</dbReference>
<feature type="short sequence motif" description="Histidine triad motif" evidence="2 3">
    <location>
        <begin position="98"/>
        <end position="102"/>
    </location>
</feature>
<dbReference type="OrthoDB" id="9784774at2"/>
<keyword evidence="6" id="KW-1185">Reference proteome</keyword>
<dbReference type="EC" id="3.-.-.-" evidence="5"/>
<dbReference type="EMBL" id="FMSV02000556">
    <property type="protein sequence ID" value="SEH08770.1"/>
    <property type="molecule type" value="Genomic_DNA"/>
</dbReference>
<sequence length="113" mass="12765">MSQDCLFCKISNGDIPSEMIYQDDEVFVIKDLYPKADVHLLVIPRLHIASLEQLETAHDALLGRILRRLPELAREQGLEEGFRTIINTGKGSGQEIFHLHIHLMGGKRMPGFA</sequence>
<protein>
    <submittedName>
        <fullName evidence="5">HIT-like protein</fullName>
        <ecNumber evidence="5">3.-.-.-</ecNumber>
    </submittedName>
</protein>
<dbReference type="InterPro" id="IPR036265">
    <property type="entry name" value="HIT-like_sf"/>
</dbReference>
<keyword evidence="5" id="KW-0378">Hydrolase</keyword>
<dbReference type="PANTHER" id="PTHR23089">
    <property type="entry name" value="HISTIDINE TRIAD HIT PROTEIN"/>
    <property type="match status" value="1"/>
</dbReference>
<feature type="domain" description="HIT" evidence="4">
    <location>
        <begin position="6"/>
        <end position="113"/>
    </location>
</feature>
<dbReference type="PROSITE" id="PS51084">
    <property type="entry name" value="HIT_2"/>
    <property type="match status" value="1"/>
</dbReference>
<evidence type="ECO:0000256" key="2">
    <source>
        <dbReference type="PIRSR" id="PIRSR601310-3"/>
    </source>
</evidence>
<evidence type="ECO:0000256" key="3">
    <source>
        <dbReference type="PROSITE-ProRule" id="PRU00464"/>
    </source>
</evidence>
<dbReference type="GO" id="GO:0016787">
    <property type="term" value="F:hydrolase activity"/>
    <property type="evidence" value="ECO:0007669"/>
    <property type="project" value="UniProtKB-KW"/>
</dbReference>
<dbReference type="PRINTS" id="PR00332">
    <property type="entry name" value="HISTRIAD"/>
</dbReference>
<dbReference type="Pfam" id="PF11969">
    <property type="entry name" value="DcpS_C"/>
    <property type="match status" value="1"/>
</dbReference>
<reference evidence="5 6" key="1">
    <citation type="submission" date="2016-10" db="EMBL/GenBank/DDBJ databases">
        <authorList>
            <person name="de Groot N.N."/>
        </authorList>
    </citation>
    <scope>NUCLEOTIDE SEQUENCE [LARGE SCALE GENOMIC DNA]</scope>
    <source>
        <strain evidence="5">MBHS1</strain>
    </source>
</reference>
<dbReference type="InterPro" id="IPR001310">
    <property type="entry name" value="Histidine_triad_HIT"/>
</dbReference>
<name>A0A1H6FFC4_9GAMM</name>
<dbReference type="RefSeq" id="WP_103922284.1">
    <property type="nucleotide sequence ID" value="NZ_FMSV02000556.1"/>
</dbReference>
<feature type="active site" description="Tele-AMP-histidine intermediate" evidence="1">
    <location>
        <position position="100"/>
    </location>
</feature>
<gene>
    <name evidence="5" type="ORF">MBHS_04663</name>
</gene>
<organism evidence="5 6">
    <name type="scientific">Candidatus Venteria ishoeyi</name>
    <dbReference type="NCBI Taxonomy" id="1899563"/>
    <lineage>
        <taxon>Bacteria</taxon>
        <taxon>Pseudomonadati</taxon>
        <taxon>Pseudomonadota</taxon>
        <taxon>Gammaproteobacteria</taxon>
        <taxon>Thiotrichales</taxon>
        <taxon>Thiotrichaceae</taxon>
        <taxon>Venteria</taxon>
    </lineage>
</organism>
<dbReference type="SUPFAM" id="SSF54197">
    <property type="entry name" value="HIT-like"/>
    <property type="match status" value="1"/>
</dbReference>
<evidence type="ECO:0000313" key="6">
    <source>
        <dbReference type="Proteomes" id="UP000236724"/>
    </source>
</evidence>